<reference evidence="3 4" key="1">
    <citation type="submission" date="2018-06" db="EMBL/GenBank/DDBJ databases">
        <title>Draft Genome Sequence of a Novel Marine Bacterium Related to the Verrucomicrobia.</title>
        <authorList>
            <person name="Vosseberg J."/>
            <person name="Martijn J."/>
            <person name="Ettema T.J.G."/>
        </authorList>
    </citation>
    <scope>NUCLEOTIDE SEQUENCE [LARGE SCALE GENOMIC DNA]</scope>
    <source>
        <strain evidence="3">TARA_B100001123</strain>
    </source>
</reference>
<dbReference type="GO" id="GO:0005975">
    <property type="term" value="P:carbohydrate metabolic process"/>
    <property type="evidence" value="ECO:0007669"/>
    <property type="project" value="InterPro"/>
</dbReference>
<dbReference type="InterPro" id="IPR011330">
    <property type="entry name" value="Glyco_hydro/deAcase_b/a-brl"/>
</dbReference>
<evidence type="ECO:0000313" key="4">
    <source>
        <dbReference type="Proteomes" id="UP000247465"/>
    </source>
</evidence>
<proteinExistence type="predicted"/>
<dbReference type="EMBL" id="CP029803">
    <property type="protein sequence ID" value="AWT60960.1"/>
    <property type="molecule type" value="Genomic_DNA"/>
</dbReference>
<dbReference type="KEGG" id="mtar:DF168_02185"/>
<feature type="domain" description="NodB homology" evidence="2">
    <location>
        <begin position="7"/>
        <end position="244"/>
    </location>
</feature>
<dbReference type="PANTHER" id="PTHR34216">
    <property type="match status" value="1"/>
</dbReference>
<sequence length="244" mass="27707">MFSPHQGAISLTFDDGRPTQLEHALPIMNRLDLKGTFYLIPNGADWRKKLSPWREVARHGHEIGNHSVSHPRPPNHNSVEGVHYSDMTLESLESDISKAQSRLKEIAPTQEKWTFCYPCYHTDIGLGLGRKSYIPFIEKHFIAGRGIQEYGFANVPEKVDIACIGGCPCERMSAFEMIGMVEELAVGQNQWVVLVFHDINGDRLTTSRYDFQLLCEYIARRRDDLWCAPVASVAGHIRRQRGVT</sequence>
<dbReference type="Gene3D" id="3.20.20.370">
    <property type="entry name" value="Glycoside hydrolase/deacetylase"/>
    <property type="match status" value="1"/>
</dbReference>
<organism evidence="3 4">
    <name type="scientific">Candidatus Moanibacter tarae</name>
    <dbReference type="NCBI Taxonomy" id="2200854"/>
    <lineage>
        <taxon>Bacteria</taxon>
        <taxon>Pseudomonadati</taxon>
        <taxon>Verrucomicrobiota</taxon>
        <taxon>Opitutia</taxon>
        <taxon>Puniceicoccales</taxon>
        <taxon>Puniceicoccales incertae sedis</taxon>
        <taxon>Candidatus Moanibacter</taxon>
    </lineage>
</organism>
<dbReference type="Proteomes" id="UP000247465">
    <property type="component" value="Chromosome"/>
</dbReference>
<evidence type="ECO:0000256" key="1">
    <source>
        <dbReference type="ARBA" id="ARBA00022729"/>
    </source>
</evidence>
<keyword evidence="1" id="KW-0732">Signal</keyword>
<protein>
    <recommendedName>
        <fullName evidence="2">NodB homology domain-containing protein</fullName>
    </recommendedName>
</protein>
<dbReference type="PROSITE" id="PS51677">
    <property type="entry name" value="NODB"/>
    <property type="match status" value="1"/>
</dbReference>
<dbReference type="AlphaFoldDB" id="A0A2Z4ANE4"/>
<dbReference type="SUPFAM" id="SSF88713">
    <property type="entry name" value="Glycoside hydrolase/deacetylase"/>
    <property type="match status" value="1"/>
</dbReference>
<name>A0A2Z4ANE4_9BACT</name>
<gene>
    <name evidence="3" type="ORF">DF168_02185</name>
</gene>
<evidence type="ECO:0000259" key="2">
    <source>
        <dbReference type="PROSITE" id="PS51677"/>
    </source>
</evidence>
<dbReference type="InterPro" id="IPR002509">
    <property type="entry name" value="NODB_dom"/>
</dbReference>
<evidence type="ECO:0000313" key="3">
    <source>
        <dbReference type="EMBL" id="AWT60960.1"/>
    </source>
</evidence>
<dbReference type="Pfam" id="PF01522">
    <property type="entry name" value="Polysacc_deac_1"/>
    <property type="match status" value="1"/>
</dbReference>
<dbReference type="InterPro" id="IPR051398">
    <property type="entry name" value="Polysacch_Deacetylase"/>
</dbReference>
<accession>A0A2Z4ANE4</accession>
<dbReference type="PANTHER" id="PTHR34216:SF11">
    <property type="entry name" value="CHITOOLIGOSACCHARIDE DEACETYLASE"/>
    <property type="match status" value="1"/>
</dbReference>
<dbReference type="GO" id="GO:0016810">
    <property type="term" value="F:hydrolase activity, acting on carbon-nitrogen (but not peptide) bonds"/>
    <property type="evidence" value="ECO:0007669"/>
    <property type="project" value="InterPro"/>
</dbReference>